<keyword evidence="6 9" id="KW-0255">Endonuclease</keyword>
<dbReference type="EC" id="3.1.-.-" evidence="9"/>
<keyword evidence="3 9" id="KW-0698">rRNA processing</keyword>
<keyword evidence="7 9" id="KW-0378">Hydrolase</keyword>
<evidence type="ECO:0000256" key="3">
    <source>
        <dbReference type="ARBA" id="ARBA00022552"/>
    </source>
</evidence>
<comment type="subcellular location">
    <subcellularLocation>
        <location evidence="9">Cytoplasm</location>
    </subcellularLocation>
</comment>
<dbReference type="GO" id="GO:0005737">
    <property type="term" value="C:cytoplasm"/>
    <property type="evidence" value="ECO:0007669"/>
    <property type="project" value="UniProtKB-SubCell"/>
</dbReference>
<dbReference type="PANTHER" id="PTHR46986:SF1">
    <property type="entry name" value="ENDORIBONUCLEASE YBEY, CHLOROPLASTIC"/>
    <property type="match status" value="1"/>
</dbReference>
<evidence type="ECO:0000313" key="11">
    <source>
        <dbReference type="Proteomes" id="UP000886833"/>
    </source>
</evidence>
<dbReference type="HAMAP" id="MF_00009">
    <property type="entry name" value="Endoribonucl_YbeY"/>
    <property type="match status" value="1"/>
</dbReference>
<reference evidence="10" key="1">
    <citation type="submission" date="2020-10" db="EMBL/GenBank/DDBJ databases">
        <authorList>
            <person name="Gilroy R."/>
        </authorList>
    </citation>
    <scope>NUCLEOTIDE SEQUENCE</scope>
    <source>
        <strain evidence="10">CHK195-26880</strain>
    </source>
</reference>
<evidence type="ECO:0000256" key="8">
    <source>
        <dbReference type="ARBA" id="ARBA00022833"/>
    </source>
</evidence>
<dbReference type="NCBIfam" id="TIGR00043">
    <property type="entry name" value="rRNA maturation RNase YbeY"/>
    <property type="match status" value="1"/>
</dbReference>
<proteinExistence type="inferred from homology"/>
<keyword evidence="9" id="KW-0963">Cytoplasm</keyword>
<comment type="similarity">
    <text evidence="1 9">Belongs to the endoribonuclease YbeY family.</text>
</comment>
<dbReference type="InterPro" id="IPR002036">
    <property type="entry name" value="YbeY"/>
</dbReference>
<evidence type="ECO:0000256" key="5">
    <source>
        <dbReference type="ARBA" id="ARBA00022723"/>
    </source>
</evidence>
<dbReference type="GO" id="GO:0004222">
    <property type="term" value="F:metalloendopeptidase activity"/>
    <property type="evidence" value="ECO:0007669"/>
    <property type="project" value="InterPro"/>
</dbReference>
<dbReference type="Proteomes" id="UP000886833">
    <property type="component" value="Unassembled WGS sequence"/>
</dbReference>
<evidence type="ECO:0000256" key="6">
    <source>
        <dbReference type="ARBA" id="ARBA00022759"/>
    </source>
</evidence>
<evidence type="ECO:0000313" key="10">
    <source>
        <dbReference type="EMBL" id="HIT37851.1"/>
    </source>
</evidence>
<evidence type="ECO:0000256" key="1">
    <source>
        <dbReference type="ARBA" id="ARBA00010875"/>
    </source>
</evidence>
<comment type="cofactor">
    <cofactor evidence="9">
        <name>Zn(2+)</name>
        <dbReference type="ChEBI" id="CHEBI:29105"/>
    </cofactor>
    <text evidence="9">Binds 1 zinc ion.</text>
</comment>
<evidence type="ECO:0000256" key="4">
    <source>
        <dbReference type="ARBA" id="ARBA00022722"/>
    </source>
</evidence>
<keyword evidence="5 9" id="KW-0479">Metal-binding</keyword>
<comment type="caution">
    <text evidence="10">The sequence shown here is derived from an EMBL/GenBank/DDBJ whole genome shotgun (WGS) entry which is preliminary data.</text>
</comment>
<dbReference type="GO" id="GO:0004521">
    <property type="term" value="F:RNA endonuclease activity"/>
    <property type="evidence" value="ECO:0007669"/>
    <property type="project" value="UniProtKB-UniRule"/>
</dbReference>
<evidence type="ECO:0000256" key="9">
    <source>
        <dbReference type="HAMAP-Rule" id="MF_00009"/>
    </source>
</evidence>
<dbReference type="Pfam" id="PF02130">
    <property type="entry name" value="YbeY"/>
    <property type="match status" value="1"/>
</dbReference>
<dbReference type="GO" id="GO:0008270">
    <property type="term" value="F:zinc ion binding"/>
    <property type="evidence" value="ECO:0007669"/>
    <property type="project" value="UniProtKB-UniRule"/>
</dbReference>
<feature type="binding site" evidence="9">
    <location>
        <position position="119"/>
    </location>
    <ligand>
        <name>Zn(2+)</name>
        <dbReference type="ChEBI" id="CHEBI:29105"/>
        <note>catalytic</note>
    </ligand>
</feature>
<organism evidence="10 11">
    <name type="scientific">Candidatus Onthousia faecipullorum</name>
    <dbReference type="NCBI Taxonomy" id="2840887"/>
    <lineage>
        <taxon>Bacteria</taxon>
        <taxon>Bacillati</taxon>
        <taxon>Bacillota</taxon>
        <taxon>Bacilli</taxon>
        <taxon>Candidatus Onthousia</taxon>
    </lineage>
</organism>
<feature type="binding site" evidence="9">
    <location>
        <position position="115"/>
    </location>
    <ligand>
        <name>Zn(2+)</name>
        <dbReference type="ChEBI" id="CHEBI:29105"/>
        <note>catalytic</note>
    </ligand>
</feature>
<dbReference type="SUPFAM" id="SSF55486">
    <property type="entry name" value="Metalloproteases ('zincins'), catalytic domain"/>
    <property type="match status" value="1"/>
</dbReference>
<dbReference type="Gene3D" id="3.40.390.30">
    <property type="entry name" value="Metalloproteases ('zincins'), catalytic domain"/>
    <property type="match status" value="1"/>
</dbReference>
<keyword evidence="4 9" id="KW-0540">Nuclease</keyword>
<sequence length="149" mass="17396">MNEVAIYNKTDEEFPYEEIIEKVVNKAFEVEGVKKASCSIIIVDNTFIHKLNKEYRGIDRVTDVISFALEDDKSMIIPDDIRLLGDIYICLDKAREQAKEYGHSLERELCFLAVHGVYHLLGYDHENEEEAKIMFKKQEEVLMEYGITR</sequence>
<gene>
    <name evidence="9 10" type="primary">ybeY</name>
    <name evidence="10" type="ORF">IAB59_05200</name>
</gene>
<dbReference type="GO" id="GO:0006364">
    <property type="term" value="P:rRNA processing"/>
    <property type="evidence" value="ECO:0007669"/>
    <property type="project" value="UniProtKB-UniRule"/>
</dbReference>
<dbReference type="InterPro" id="IPR023091">
    <property type="entry name" value="MetalPrtase_cat_dom_sf_prd"/>
</dbReference>
<dbReference type="EMBL" id="DVKQ01000065">
    <property type="protein sequence ID" value="HIT37851.1"/>
    <property type="molecule type" value="Genomic_DNA"/>
</dbReference>
<feature type="binding site" evidence="9">
    <location>
        <position position="125"/>
    </location>
    <ligand>
        <name>Zn(2+)</name>
        <dbReference type="ChEBI" id="CHEBI:29105"/>
        <note>catalytic</note>
    </ligand>
</feature>
<dbReference type="AlphaFoldDB" id="A0A9D1GBN8"/>
<protein>
    <recommendedName>
        <fullName evidence="9">Endoribonuclease YbeY</fullName>
        <ecNumber evidence="9">3.1.-.-</ecNumber>
    </recommendedName>
</protein>
<name>A0A9D1GBN8_9FIRM</name>
<keyword evidence="8 9" id="KW-0862">Zinc</keyword>
<reference evidence="10" key="2">
    <citation type="journal article" date="2021" name="PeerJ">
        <title>Extensive microbial diversity within the chicken gut microbiome revealed by metagenomics and culture.</title>
        <authorList>
            <person name="Gilroy R."/>
            <person name="Ravi A."/>
            <person name="Getino M."/>
            <person name="Pursley I."/>
            <person name="Horton D.L."/>
            <person name="Alikhan N.F."/>
            <person name="Baker D."/>
            <person name="Gharbi K."/>
            <person name="Hall N."/>
            <person name="Watson M."/>
            <person name="Adriaenssens E.M."/>
            <person name="Foster-Nyarko E."/>
            <person name="Jarju S."/>
            <person name="Secka A."/>
            <person name="Antonio M."/>
            <person name="Oren A."/>
            <person name="Chaudhuri R.R."/>
            <person name="La Ragione R."/>
            <person name="Hildebrand F."/>
            <person name="Pallen M.J."/>
        </authorList>
    </citation>
    <scope>NUCLEOTIDE SEQUENCE</scope>
    <source>
        <strain evidence="10">CHK195-26880</strain>
    </source>
</reference>
<evidence type="ECO:0000256" key="7">
    <source>
        <dbReference type="ARBA" id="ARBA00022801"/>
    </source>
</evidence>
<dbReference type="PANTHER" id="PTHR46986">
    <property type="entry name" value="ENDORIBONUCLEASE YBEY, CHLOROPLASTIC"/>
    <property type="match status" value="1"/>
</dbReference>
<keyword evidence="2 9" id="KW-0690">Ribosome biogenesis</keyword>
<accession>A0A9D1GBN8</accession>
<comment type="function">
    <text evidence="9">Single strand-specific metallo-endoribonuclease involved in late-stage 70S ribosome quality control and in maturation of the 3' terminus of the 16S rRNA.</text>
</comment>
<dbReference type="InterPro" id="IPR020549">
    <property type="entry name" value="YbeY_CS"/>
</dbReference>
<dbReference type="PROSITE" id="PS01306">
    <property type="entry name" value="UPF0054"/>
    <property type="match status" value="1"/>
</dbReference>
<evidence type="ECO:0000256" key="2">
    <source>
        <dbReference type="ARBA" id="ARBA00022517"/>
    </source>
</evidence>